<evidence type="ECO:0000313" key="2">
    <source>
        <dbReference type="Proteomes" id="UP001234297"/>
    </source>
</evidence>
<evidence type="ECO:0000313" key="1">
    <source>
        <dbReference type="EMBL" id="KAJ8646962.1"/>
    </source>
</evidence>
<proteinExistence type="predicted"/>
<comment type="caution">
    <text evidence="1">The sequence shown here is derived from an EMBL/GenBank/DDBJ whole genome shotgun (WGS) entry which is preliminary data.</text>
</comment>
<organism evidence="1 2">
    <name type="scientific">Persea americana</name>
    <name type="common">Avocado</name>
    <dbReference type="NCBI Taxonomy" id="3435"/>
    <lineage>
        <taxon>Eukaryota</taxon>
        <taxon>Viridiplantae</taxon>
        <taxon>Streptophyta</taxon>
        <taxon>Embryophyta</taxon>
        <taxon>Tracheophyta</taxon>
        <taxon>Spermatophyta</taxon>
        <taxon>Magnoliopsida</taxon>
        <taxon>Magnoliidae</taxon>
        <taxon>Laurales</taxon>
        <taxon>Lauraceae</taxon>
        <taxon>Persea</taxon>
    </lineage>
</organism>
<dbReference type="EMBL" id="CM056810">
    <property type="protein sequence ID" value="KAJ8646962.1"/>
    <property type="molecule type" value="Genomic_DNA"/>
</dbReference>
<protein>
    <submittedName>
        <fullName evidence="1">Uncharacterized protein</fullName>
    </submittedName>
</protein>
<keyword evidence="2" id="KW-1185">Reference proteome</keyword>
<sequence>MILSDTQHSPHSSEAICDYLRVLVSGFCEVGELVEACKIWNLMVMFGTLKLERYHDMGLSSYMLLISWLCRKGKLVEAHMVFGEMLKRGIGADNEVFAPLVYGVVSGGGVREGRVECRPEIGERKWSEMEAEDRAQAEDRREEMAGYGSGARSAGRR</sequence>
<name>A0ACC2MMH1_PERAE</name>
<accession>A0ACC2MMH1</accession>
<gene>
    <name evidence="1" type="ORF">MRB53_008710</name>
</gene>
<dbReference type="Proteomes" id="UP001234297">
    <property type="component" value="Chromosome 2"/>
</dbReference>
<reference evidence="1 2" key="1">
    <citation type="journal article" date="2022" name="Hortic Res">
        <title>A haplotype resolved chromosomal level avocado genome allows analysis of novel avocado genes.</title>
        <authorList>
            <person name="Nath O."/>
            <person name="Fletcher S.J."/>
            <person name="Hayward A."/>
            <person name="Shaw L.M."/>
            <person name="Masouleh A.K."/>
            <person name="Furtado A."/>
            <person name="Henry R.J."/>
            <person name="Mitter N."/>
        </authorList>
    </citation>
    <scope>NUCLEOTIDE SEQUENCE [LARGE SCALE GENOMIC DNA]</scope>
    <source>
        <strain evidence="2">cv. Hass</strain>
    </source>
</reference>